<gene>
    <name evidence="2" type="ORF">HOLleu_14181</name>
</gene>
<dbReference type="Proteomes" id="UP001152320">
    <property type="component" value="Chromosome 6"/>
</dbReference>
<evidence type="ECO:0008006" key="4">
    <source>
        <dbReference type="Google" id="ProtNLM"/>
    </source>
</evidence>
<dbReference type="AlphaFoldDB" id="A0A9Q1C7T7"/>
<feature type="transmembrane region" description="Helical" evidence="1">
    <location>
        <begin position="37"/>
        <end position="58"/>
    </location>
</feature>
<evidence type="ECO:0000313" key="2">
    <source>
        <dbReference type="EMBL" id="KAJ8040000.1"/>
    </source>
</evidence>
<keyword evidence="1" id="KW-0812">Transmembrane</keyword>
<reference evidence="2" key="1">
    <citation type="submission" date="2021-10" db="EMBL/GenBank/DDBJ databases">
        <title>Tropical sea cucumber genome reveals ecological adaptation and Cuvierian tubules defense mechanism.</title>
        <authorList>
            <person name="Chen T."/>
        </authorList>
    </citation>
    <scope>NUCLEOTIDE SEQUENCE</scope>
    <source>
        <strain evidence="2">Nanhai2018</strain>
        <tissue evidence="2">Muscle</tissue>
    </source>
</reference>
<evidence type="ECO:0000313" key="3">
    <source>
        <dbReference type="Proteomes" id="UP001152320"/>
    </source>
</evidence>
<keyword evidence="3" id="KW-1185">Reference proteome</keyword>
<accession>A0A9Q1C7T7</accession>
<sequence>MGPLKPDQEKSVVYTVPSVNTTAEENCKKTSELKIKLCGGVLITALVVGGFLSTVYLLSPSRFGGDTEHTSHDIKRFEATFRVDGMDAKEEVKLDRDSGIAIFEDLTDDFTVVLDYNTNVAVFKNLKDNTCYFTNLEDIPIENVLEQEDDDSVALFVFNDNEEERHGKAYAIIPTSEIPADYVAKTSNEVVSNMCGRETTFWGRFVEESTTADSSRQKRQAYAYRDEDCGCPGGCCQLINNAWHCCSAIRSFIRI</sequence>
<evidence type="ECO:0000256" key="1">
    <source>
        <dbReference type="SAM" id="Phobius"/>
    </source>
</evidence>
<name>A0A9Q1C7T7_HOLLE</name>
<comment type="caution">
    <text evidence="2">The sequence shown here is derived from an EMBL/GenBank/DDBJ whole genome shotgun (WGS) entry which is preliminary data.</text>
</comment>
<dbReference type="EMBL" id="JAIZAY010000006">
    <property type="protein sequence ID" value="KAJ8040000.1"/>
    <property type="molecule type" value="Genomic_DNA"/>
</dbReference>
<keyword evidence="1" id="KW-1133">Transmembrane helix</keyword>
<organism evidence="2 3">
    <name type="scientific">Holothuria leucospilota</name>
    <name type="common">Black long sea cucumber</name>
    <name type="synonym">Mertensiothuria leucospilota</name>
    <dbReference type="NCBI Taxonomy" id="206669"/>
    <lineage>
        <taxon>Eukaryota</taxon>
        <taxon>Metazoa</taxon>
        <taxon>Echinodermata</taxon>
        <taxon>Eleutherozoa</taxon>
        <taxon>Echinozoa</taxon>
        <taxon>Holothuroidea</taxon>
        <taxon>Aspidochirotacea</taxon>
        <taxon>Aspidochirotida</taxon>
        <taxon>Holothuriidae</taxon>
        <taxon>Holothuria</taxon>
    </lineage>
</organism>
<proteinExistence type="predicted"/>
<keyword evidence="1" id="KW-0472">Membrane</keyword>
<protein>
    <recommendedName>
        <fullName evidence="4">BRICHOS domain-containing protein</fullName>
    </recommendedName>
</protein>